<accession>A0A2D2AYM9</accession>
<feature type="compositionally biased region" description="Low complexity" evidence="1">
    <location>
        <begin position="431"/>
        <end position="453"/>
    </location>
</feature>
<keyword evidence="4" id="KW-1185">Reference proteome</keyword>
<organism evidence="3 4">
    <name type="scientific">Caulobacter mirabilis</name>
    <dbReference type="NCBI Taxonomy" id="69666"/>
    <lineage>
        <taxon>Bacteria</taxon>
        <taxon>Pseudomonadati</taxon>
        <taxon>Pseudomonadota</taxon>
        <taxon>Alphaproteobacteria</taxon>
        <taxon>Caulobacterales</taxon>
        <taxon>Caulobacteraceae</taxon>
        <taxon>Caulobacter</taxon>
    </lineage>
</organism>
<protein>
    <recommendedName>
        <fullName evidence="2">TraD/TraG TraM recognition site domain-containing protein</fullName>
    </recommendedName>
</protein>
<dbReference type="EMBL" id="CP024201">
    <property type="protein sequence ID" value="ATQ43129.1"/>
    <property type="molecule type" value="Genomic_DNA"/>
</dbReference>
<dbReference type="InterPro" id="IPR032689">
    <property type="entry name" value="TraG-D_C"/>
</dbReference>
<dbReference type="Pfam" id="PF12696">
    <property type="entry name" value="TraG-D_C"/>
    <property type="match status" value="1"/>
</dbReference>
<sequence length="522" mass="57579">MSYVSALDTRLLRLSGSDYFTLRDACQGVHIFGGIGSGKTSGSGKVLASAYLRAGMGGLVLAAKPDEVELWQRYAKENGRGNSVVLFGDRGGAFNFLTYELARQGQDGIGSVVECLMRIVDAARLSKGDGRSGESFWEDATRQLLRNSIPVLYAATGTVRIPDIIRFVSTAPVNLDQLHDADWQSTSFMYQALAAAHRNPVMPMAEGDFEKTASYWRNEYAQLDPKTRGNIAITLSTTLDRFNRGRLHRAFCTETTLVPEMTFHGAIIILDMSALTWSEDGVIAQQLFKFMWQRAVLARNALETQHRDRPVFLWADESQYFVNAFDTDFQSTCRSAKACTVFLTQSLPTYYAKMGGEHAKHRADMLLANFVTKVFHNSADPETNRWASDMIGRSLQRRYNQSSGESYGSSMGMNAGENESWSSTSGGGGSTDSKGNGSSNWSSSSSYSTGDSWGRNRGVNDGTSHSRGFSETMDHEIEPATFARDLVTGGPANRGRVTALWFSAGRRFADSARNYLHVEFQQ</sequence>
<dbReference type="AlphaFoldDB" id="A0A2D2AYM9"/>
<reference evidence="3 4" key="1">
    <citation type="submission" date="2017-10" db="EMBL/GenBank/DDBJ databases">
        <title>Genome sequence of Caulobacter mirabilis FWC38.</title>
        <authorList>
            <person name="Fiebig A."/>
            <person name="Crosson S."/>
        </authorList>
    </citation>
    <scope>NUCLEOTIDE SEQUENCE [LARGE SCALE GENOMIC DNA]</scope>
    <source>
        <strain evidence="3 4">FWC 38</strain>
    </source>
</reference>
<dbReference type="RefSeq" id="WP_099622380.1">
    <property type="nucleotide sequence ID" value="NZ_CP024201.1"/>
</dbReference>
<dbReference type="Proteomes" id="UP000228945">
    <property type="component" value="Chromosome"/>
</dbReference>
<evidence type="ECO:0000259" key="2">
    <source>
        <dbReference type="Pfam" id="PF12696"/>
    </source>
</evidence>
<dbReference type="InterPro" id="IPR027417">
    <property type="entry name" value="P-loop_NTPase"/>
</dbReference>
<feature type="domain" description="TraD/TraG TraM recognition site" evidence="2">
    <location>
        <begin position="312"/>
        <end position="420"/>
    </location>
</feature>
<proteinExistence type="predicted"/>
<feature type="region of interest" description="Disordered" evidence="1">
    <location>
        <begin position="401"/>
        <end position="469"/>
    </location>
</feature>
<evidence type="ECO:0000256" key="1">
    <source>
        <dbReference type="SAM" id="MobiDB-lite"/>
    </source>
</evidence>
<gene>
    <name evidence="3" type="ORF">CSW64_12240</name>
</gene>
<dbReference type="KEGG" id="cmb:CSW64_12240"/>
<name>A0A2D2AYM9_9CAUL</name>
<dbReference type="Gene3D" id="3.40.50.300">
    <property type="entry name" value="P-loop containing nucleotide triphosphate hydrolases"/>
    <property type="match status" value="1"/>
</dbReference>
<evidence type="ECO:0000313" key="4">
    <source>
        <dbReference type="Proteomes" id="UP000228945"/>
    </source>
</evidence>
<evidence type="ECO:0000313" key="3">
    <source>
        <dbReference type="EMBL" id="ATQ43129.1"/>
    </source>
</evidence>
<dbReference type="SUPFAM" id="SSF52540">
    <property type="entry name" value="P-loop containing nucleoside triphosphate hydrolases"/>
    <property type="match status" value="1"/>
</dbReference>
<dbReference type="OrthoDB" id="179860at2"/>
<feature type="compositionally biased region" description="Low complexity" evidence="1">
    <location>
        <begin position="402"/>
        <end position="424"/>
    </location>
</feature>